<reference evidence="1" key="1">
    <citation type="submission" date="2019-06" db="EMBL/GenBank/DDBJ databases">
        <title>G10K-VGP Goodes thornscrub tortoise genome, primary haplotype.</title>
        <authorList>
            <person name="Murphy B."/>
            <person name="Edwards T."/>
            <person name="Rhie A."/>
            <person name="Koren S."/>
            <person name="Phillippy A."/>
            <person name="Fedrigo O."/>
            <person name="Haase B."/>
            <person name="Mountcastle J."/>
            <person name="Lewin H."/>
            <person name="Damas J."/>
            <person name="Howe K."/>
            <person name="Formenti G."/>
            <person name="Myers G."/>
            <person name="Durbin R."/>
            <person name="Jarvis E.D."/>
        </authorList>
    </citation>
    <scope>NUCLEOTIDE SEQUENCE [LARGE SCALE GENOMIC DNA]</scope>
</reference>
<reference evidence="1" key="2">
    <citation type="submission" date="2025-08" db="UniProtKB">
        <authorList>
            <consortium name="Ensembl"/>
        </authorList>
    </citation>
    <scope>IDENTIFICATION</scope>
</reference>
<accession>A0A8C4YUF3</accession>
<protein>
    <submittedName>
        <fullName evidence="1">Uncharacterized protein</fullName>
    </submittedName>
</protein>
<name>A0A8C4YUF3_9SAUR</name>
<organism evidence="1 2">
    <name type="scientific">Gopherus evgoodei</name>
    <name type="common">Goodes thornscrub tortoise</name>
    <dbReference type="NCBI Taxonomy" id="1825980"/>
    <lineage>
        <taxon>Eukaryota</taxon>
        <taxon>Metazoa</taxon>
        <taxon>Chordata</taxon>
        <taxon>Craniata</taxon>
        <taxon>Vertebrata</taxon>
        <taxon>Euteleostomi</taxon>
        <taxon>Archelosauria</taxon>
        <taxon>Testudinata</taxon>
        <taxon>Testudines</taxon>
        <taxon>Cryptodira</taxon>
        <taxon>Durocryptodira</taxon>
        <taxon>Testudinoidea</taxon>
        <taxon>Testudinidae</taxon>
        <taxon>Gopherus</taxon>
    </lineage>
</organism>
<dbReference type="Pfam" id="PF11957">
    <property type="entry name" value="efThoc1"/>
    <property type="match status" value="1"/>
</dbReference>
<evidence type="ECO:0000313" key="1">
    <source>
        <dbReference type="Ensembl" id="ENSGEVP00005029986.1"/>
    </source>
</evidence>
<dbReference type="Proteomes" id="UP000694390">
    <property type="component" value="Chromosome 5"/>
</dbReference>
<dbReference type="InterPro" id="IPR021861">
    <property type="entry name" value="THO_THOC1"/>
</dbReference>
<dbReference type="GO" id="GO:0006406">
    <property type="term" value="P:mRNA export from nucleus"/>
    <property type="evidence" value="ECO:0007669"/>
    <property type="project" value="TreeGrafter"/>
</dbReference>
<keyword evidence="2" id="KW-1185">Reference proteome</keyword>
<sequence length="140" mass="15769">LSPPFPFMILGVQLRFTNSTRDVLTNKTIKPLLNAFIKIPESENENKCILDQSFRVVLEEEMINQASCENVLAIISLAINGVTDGICTASTPFVLLGDVLDCLPLDQCDKIFTFVKKKCHCMEIKYILFSREKLLAENVQ</sequence>
<evidence type="ECO:0000313" key="2">
    <source>
        <dbReference type="Proteomes" id="UP000694390"/>
    </source>
</evidence>
<dbReference type="Ensembl" id="ENSGEVT00005031488.1">
    <property type="protein sequence ID" value="ENSGEVP00005029986.1"/>
    <property type="gene ID" value="ENSGEVG00005020944.1"/>
</dbReference>
<dbReference type="PANTHER" id="PTHR13265:SF2">
    <property type="entry name" value="THO COMPLEX SUBUNIT 1"/>
    <property type="match status" value="1"/>
</dbReference>
<dbReference type="PANTHER" id="PTHR13265">
    <property type="entry name" value="THO COMPLEX SUBUNIT 1"/>
    <property type="match status" value="1"/>
</dbReference>
<dbReference type="GO" id="GO:0000445">
    <property type="term" value="C:THO complex part of transcription export complex"/>
    <property type="evidence" value="ECO:0007669"/>
    <property type="project" value="TreeGrafter"/>
</dbReference>
<dbReference type="GeneTree" id="ENSGT00390000016232"/>
<dbReference type="OrthoDB" id="10257415at2759"/>
<dbReference type="AlphaFoldDB" id="A0A8C4YUF3"/>
<reference evidence="1" key="3">
    <citation type="submission" date="2025-09" db="UniProtKB">
        <authorList>
            <consortium name="Ensembl"/>
        </authorList>
    </citation>
    <scope>IDENTIFICATION</scope>
</reference>
<proteinExistence type="predicted"/>